<dbReference type="GO" id="GO:0016616">
    <property type="term" value="F:oxidoreductase activity, acting on the CH-OH group of donors, NAD or NADP as acceptor"/>
    <property type="evidence" value="ECO:0007669"/>
    <property type="project" value="TreeGrafter"/>
</dbReference>
<dbReference type="CDD" id="cd05233">
    <property type="entry name" value="SDR_c"/>
    <property type="match status" value="1"/>
</dbReference>
<protein>
    <submittedName>
        <fullName evidence="5">Uncharacterized oxidoreductase SSP0419</fullName>
    </submittedName>
</protein>
<dbReference type="PRINTS" id="PR00080">
    <property type="entry name" value="SDRFAMILY"/>
</dbReference>
<keyword evidence="3" id="KW-0560">Oxidoreductase</keyword>
<comment type="similarity">
    <text evidence="2 4">Belongs to the short-chain dehydrogenases/reductases (SDR) family.</text>
</comment>
<dbReference type="Pfam" id="PF00106">
    <property type="entry name" value="adh_short"/>
    <property type="match status" value="2"/>
</dbReference>
<proteinExistence type="inferred from homology"/>
<dbReference type="Proteomes" id="UP001174909">
    <property type="component" value="Unassembled WGS sequence"/>
</dbReference>
<dbReference type="PROSITE" id="PS00061">
    <property type="entry name" value="ADH_SHORT"/>
    <property type="match status" value="1"/>
</dbReference>
<dbReference type="PRINTS" id="PR00081">
    <property type="entry name" value="GDHRDH"/>
</dbReference>
<dbReference type="EMBL" id="CASHTH010000378">
    <property type="protein sequence ID" value="CAI7999464.1"/>
    <property type="molecule type" value="Genomic_DNA"/>
</dbReference>
<sequence>MGQMDGMVAIVTGASRGLGRAIARAYAGEGASVVISARRQSPTGLAGTLEETATAIRNAGGDVLAIDCDVTDEAQVNEMVRQAMQRYGKIDVLFNNAGAMVLGESIMEIDANRWEQLMRVNVTGPMATDPNQGGGVLYSASKAAVHMFSYCLAEEVRDHNIAVNILSPGGLRSEGSAAIPWTQRDWHERVDPSALGPCAVYLALQDATTFTGQLASRFDFGTTWGPGVR</sequence>
<organism evidence="5 6">
    <name type="scientific">Geodia barretti</name>
    <name type="common">Barrett's horny sponge</name>
    <dbReference type="NCBI Taxonomy" id="519541"/>
    <lineage>
        <taxon>Eukaryota</taxon>
        <taxon>Metazoa</taxon>
        <taxon>Porifera</taxon>
        <taxon>Demospongiae</taxon>
        <taxon>Heteroscleromorpha</taxon>
        <taxon>Tetractinellida</taxon>
        <taxon>Astrophorina</taxon>
        <taxon>Geodiidae</taxon>
        <taxon>Geodia</taxon>
    </lineage>
</organism>
<keyword evidence="6" id="KW-1185">Reference proteome</keyword>
<evidence type="ECO:0000313" key="6">
    <source>
        <dbReference type="Proteomes" id="UP001174909"/>
    </source>
</evidence>
<evidence type="ECO:0000256" key="4">
    <source>
        <dbReference type="RuleBase" id="RU000363"/>
    </source>
</evidence>
<comment type="caution">
    <text evidence="5">The sequence shown here is derived from an EMBL/GenBank/DDBJ whole genome shotgun (WGS) entry which is preliminary data.</text>
</comment>
<evidence type="ECO:0000256" key="2">
    <source>
        <dbReference type="ARBA" id="ARBA00006484"/>
    </source>
</evidence>
<dbReference type="SUPFAM" id="SSF51735">
    <property type="entry name" value="NAD(P)-binding Rossmann-fold domains"/>
    <property type="match status" value="1"/>
</dbReference>
<dbReference type="PANTHER" id="PTHR42760">
    <property type="entry name" value="SHORT-CHAIN DEHYDROGENASES/REDUCTASES FAMILY MEMBER"/>
    <property type="match status" value="1"/>
</dbReference>
<reference evidence="5" key="1">
    <citation type="submission" date="2023-03" db="EMBL/GenBank/DDBJ databases">
        <authorList>
            <person name="Steffen K."/>
            <person name="Cardenas P."/>
        </authorList>
    </citation>
    <scope>NUCLEOTIDE SEQUENCE</scope>
</reference>
<comment type="pathway">
    <text evidence="1">Lipid metabolism; fatty acid biosynthesis.</text>
</comment>
<dbReference type="AlphaFoldDB" id="A0AA35W5B8"/>
<dbReference type="InterPro" id="IPR036291">
    <property type="entry name" value="NAD(P)-bd_dom_sf"/>
</dbReference>
<evidence type="ECO:0000313" key="5">
    <source>
        <dbReference type="EMBL" id="CAI7999464.1"/>
    </source>
</evidence>
<evidence type="ECO:0000256" key="3">
    <source>
        <dbReference type="ARBA" id="ARBA00023002"/>
    </source>
</evidence>
<evidence type="ECO:0000256" key="1">
    <source>
        <dbReference type="ARBA" id="ARBA00005194"/>
    </source>
</evidence>
<accession>A0AA35W5B8</accession>
<dbReference type="InterPro" id="IPR020904">
    <property type="entry name" value="Sc_DH/Rdtase_CS"/>
</dbReference>
<name>A0AA35W5B8_GEOBA</name>
<dbReference type="InterPro" id="IPR002347">
    <property type="entry name" value="SDR_fam"/>
</dbReference>
<gene>
    <name evidence="5" type="ORF">GBAR_LOCUS2717</name>
</gene>
<dbReference type="Gene3D" id="3.40.50.720">
    <property type="entry name" value="NAD(P)-binding Rossmann-like Domain"/>
    <property type="match status" value="2"/>
</dbReference>